<keyword evidence="1 5" id="KW-0560">Oxidoreductase</keyword>
<organism evidence="5">
    <name type="scientific">hydrothermal vent metagenome</name>
    <dbReference type="NCBI Taxonomy" id="652676"/>
    <lineage>
        <taxon>unclassified sequences</taxon>
        <taxon>metagenomes</taxon>
        <taxon>ecological metagenomes</taxon>
    </lineage>
</organism>
<dbReference type="SUPFAM" id="SSF52518">
    <property type="entry name" value="Thiamin diphosphate-binding fold (THDP-binding)"/>
    <property type="match status" value="1"/>
</dbReference>
<evidence type="ECO:0000259" key="2">
    <source>
        <dbReference type="Pfam" id="PF01558"/>
    </source>
</evidence>
<dbReference type="InterPro" id="IPR029061">
    <property type="entry name" value="THDP-binding"/>
</dbReference>
<dbReference type="InterPro" id="IPR002880">
    <property type="entry name" value="Pyrv_Fd/Flavodoxin_OxRdtase_N"/>
</dbReference>
<dbReference type="FunFam" id="3.40.50.970:FF:000022">
    <property type="entry name" value="2-oxoglutarate ferredoxin oxidoreductase alpha subunit"/>
    <property type="match status" value="1"/>
</dbReference>
<evidence type="ECO:0000259" key="3">
    <source>
        <dbReference type="Pfam" id="PF01855"/>
    </source>
</evidence>
<dbReference type="SUPFAM" id="SSF52922">
    <property type="entry name" value="TK C-terminal domain-like"/>
    <property type="match status" value="1"/>
</dbReference>
<protein>
    <submittedName>
        <fullName evidence="5">2-oxoglutarate/2-oxoacid ferredoxin oxidoreductase, gamma subunit / 2-oxoglutarate/2-oxoacid ferredoxin oxidoreductase, alpha subunit</fullName>
        <ecNumber evidence="5">1.2.7.-</ecNumber>
    </submittedName>
</protein>
<dbReference type="Gene3D" id="3.40.50.920">
    <property type="match status" value="1"/>
</dbReference>
<dbReference type="Pfam" id="PF01558">
    <property type="entry name" value="POR"/>
    <property type="match status" value="1"/>
</dbReference>
<sequence length="577" mass="62274">MAEKKDLTIRFGGEGGEGIISAGDMVARAAARSGLEVLTFKTFPAEIKGGYAMYQARFSHEKILSEGDGFQVVCVFNKEALDVNMADLKEGTVLVYDYPGGDIEDEVNIEGVACYPVPMSRGAKEDLGTYRAKNMVALGAVAELFSISMDSIRETVEAKFGKKGQDVVDINFKALDYGRDHVRNNLKKTDPYKMDSGTPTEGTIVIAGNEAIGLGALLAGVEFFSAYPITPATEVASFLSRHMPKFGCTLVQAEDEIASIANVIGSSYAGAKSMTSTSGPGLSLMQELIGMSSMMETPLVIVDVQRGGPSTGLPTKHEQSDLLLAAHGCHGDASKVVISPENIEDCVYLTVEAFNVAEKYQTTVLFLSDGSMGFRTSSIKRPDPSKIRVVNRDRHKPANGNGEYKRYEITESGVSPMAHPGDPGCAYISASLEHSESSAPKYTSDNHVAMLDKRFGKLDTVEDFFPATEVDEQEGATLGVIAWGSTIGTLREAIGVARAEGVKVSAIYPKLVWPLPMKALQPFIEKHDKILIPEINKQGQLAKVMKGEINFDPISYTIYGGMPFTPREIADKIKEVS</sequence>
<dbReference type="CDD" id="cd07034">
    <property type="entry name" value="TPP_PYR_PFOR_IOR-alpha_like"/>
    <property type="match status" value="1"/>
</dbReference>
<dbReference type="AlphaFoldDB" id="A0A3B1CNI2"/>
<feature type="domain" description="Pyruvate/ketoisovalerate oxidoreductase catalytic" evidence="2">
    <location>
        <begin position="15"/>
        <end position="179"/>
    </location>
</feature>
<dbReference type="InterPro" id="IPR019752">
    <property type="entry name" value="Pyrv/ketoisovalerate_OxRed_cat"/>
</dbReference>
<accession>A0A3B1CNI2</accession>
<dbReference type="NCBIfam" id="TIGR03710">
    <property type="entry name" value="OAFO_sf"/>
    <property type="match status" value="1"/>
</dbReference>
<dbReference type="Pfam" id="PF01855">
    <property type="entry name" value="POR_N"/>
    <property type="match status" value="1"/>
</dbReference>
<dbReference type="InterPro" id="IPR033412">
    <property type="entry name" value="PFOR_II"/>
</dbReference>
<dbReference type="SUPFAM" id="SSF53323">
    <property type="entry name" value="Pyruvate-ferredoxin oxidoreductase, PFOR, domain III"/>
    <property type="match status" value="1"/>
</dbReference>
<name>A0A3B1CNI2_9ZZZZ</name>
<evidence type="ECO:0000259" key="4">
    <source>
        <dbReference type="Pfam" id="PF17147"/>
    </source>
</evidence>
<dbReference type="PANTHER" id="PTHR32154:SF20">
    <property type="entry name" value="2-OXOGLUTARATE OXIDOREDUCTASE SUBUNIT KORA"/>
    <property type="match status" value="1"/>
</dbReference>
<dbReference type="InterPro" id="IPR002869">
    <property type="entry name" value="Pyrv_flavodox_OxRed_cen"/>
</dbReference>
<dbReference type="Pfam" id="PF17147">
    <property type="entry name" value="PFOR_II"/>
    <property type="match status" value="1"/>
</dbReference>
<evidence type="ECO:0000256" key="1">
    <source>
        <dbReference type="ARBA" id="ARBA00023002"/>
    </source>
</evidence>
<dbReference type="Gene3D" id="3.40.920.10">
    <property type="entry name" value="Pyruvate-ferredoxin oxidoreductase, PFOR, domain III"/>
    <property type="match status" value="1"/>
</dbReference>
<feature type="domain" description="Pyruvate:ferredoxin oxidoreductase core" evidence="4">
    <location>
        <begin position="477"/>
        <end position="550"/>
    </location>
</feature>
<dbReference type="PANTHER" id="PTHR32154">
    <property type="entry name" value="PYRUVATE-FLAVODOXIN OXIDOREDUCTASE-RELATED"/>
    <property type="match status" value="1"/>
</dbReference>
<dbReference type="GO" id="GO:0006979">
    <property type="term" value="P:response to oxidative stress"/>
    <property type="evidence" value="ECO:0007669"/>
    <property type="project" value="TreeGrafter"/>
</dbReference>
<dbReference type="InterPro" id="IPR022367">
    <property type="entry name" value="2-oxoacid/accept_OxRdtase_asu"/>
</dbReference>
<reference evidence="5" key="1">
    <citation type="submission" date="2018-06" db="EMBL/GenBank/DDBJ databases">
        <authorList>
            <person name="Zhirakovskaya E."/>
        </authorList>
    </citation>
    <scope>NUCLEOTIDE SEQUENCE</scope>
</reference>
<dbReference type="Gene3D" id="3.40.50.970">
    <property type="match status" value="1"/>
</dbReference>
<dbReference type="EC" id="1.2.7.-" evidence="5"/>
<dbReference type="InterPro" id="IPR009014">
    <property type="entry name" value="Transketo_C/PFOR_II"/>
</dbReference>
<dbReference type="EMBL" id="UOGC01000105">
    <property type="protein sequence ID" value="VAX20475.1"/>
    <property type="molecule type" value="Genomic_DNA"/>
</dbReference>
<proteinExistence type="predicted"/>
<gene>
    <name evidence="5" type="ORF">MNBD_NITROSPINAE01-265</name>
</gene>
<dbReference type="InterPro" id="IPR050722">
    <property type="entry name" value="Pyruvate:ferred/Flavod_OxRd"/>
</dbReference>
<dbReference type="GO" id="GO:0016903">
    <property type="term" value="F:oxidoreductase activity, acting on the aldehyde or oxo group of donors"/>
    <property type="evidence" value="ECO:0007669"/>
    <property type="project" value="InterPro"/>
</dbReference>
<evidence type="ECO:0000313" key="5">
    <source>
        <dbReference type="EMBL" id="VAX20475.1"/>
    </source>
</evidence>
<feature type="domain" description="Pyruvate flavodoxin/ferredoxin oxidoreductase pyrimidine binding" evidence="3">
    <location>
        <begin position="215"/>
        <end position="450"/>
    </location>
</feature>